<name>A0A1R3JE43_COCAP</name>
<keyword evidence="2" id="KW-1185">Reference proteome</keyword>
<reference evidence="1 2" key="1">
    <citation type="submission" date="2013-09" db="EMBL/GenBank/DDBJ databases">
        <title>Corchorus capsularis genome sequencing.</title>
        <authorList>
            <person name="Alam M."/>
            <person name="Haque M.S."/>
            <person name="Islam M.S."/>
            <person name="Emdad E.M."/>
            <person name="Islam M.M."/>
            <person name="Ahmed B."/>
            <person name="Halim A."/>
            <person name="Hossen Q.M.M."/>
            <person name="Hossain M.Z."/>
            <person name="Ahmed R."/>
            <person name="Khan M.M."/>
            <person name="Islam R."/>
            <person name="Rashid M.M."/>
            <person name="Khan S.A."/>
            <person name="Rahman M.S."/>
            <person name="Alam M."/>
        </authorList>
    </citation>
    <scope>NUCLEOTIDE SEQUENCE [LARGE SCALE GENOMIC DNA]</scope>
    <source>
        <strain evidence="2">cv. CVL-1</strain>
        <tissue evidence="1">Whole seedling</tissue>
    </source>
</reference>
<organism evidence="1 2">
    <name type="scientific">Corchorus capsularis</name>
    <name type="common">Jute</name>
    <dbReference type="NCBI Taxonomy" id="210143"/>
    <lineage>
        <taxon>Eukaryota</taxon>
        <taxon>Viridiplantae</taxon>
        <taxon>Streptophyta</taxon>
        <taxon>Embryophyta</taxon>
        <taxon>Tracheophyta</taxon>
        <taxon>Spermatophyta</taxon>
        <taxon>Magnoliopsida</taxon>
        <taxon>eudicotyledons</taxon>
        <taxon>Gunneridae</taxon>
        <taxon>Pentapetalae</taxon>
        <taxon>rosids</taxon>
        <taxon>malvids</taxon>
        <taxon>Malvales</taxon>
        <taxon>Malvaceae</taxon>
        <taxon>Grewioideae</taxon>
        <taxon>Apeibeae</taxon>
        <taxon>Corchorus</taxon>
    </lineage>
</organism>
<accession>A0A1R3JE43</accession>
<dbReference type="Gramene" id="OMO93099">
    <property type="protein sequence ID" value="OMO93099"/>
    <property type="gene ID" value="CCACVL1_06632"/>
</dbReference>
<protein>
    <submittedName>
        <fullName evidence="1">Uncharacterized protein</fullName>
    </submittedName>
</protein>
<dbReference type="AlphaFoldDB" id="A0A1R3JE43"/>
<evidence type="ECO:0000313" key="1">
    <source>
        <dbReference type="EMBL" id="OMO93099.1"/>
    </source>
</evidence>
<dbReference type="Proteomes" id="UP000188268">
    <property type="component" value="Unassembled WGS sequence"/>
</dbReference>
<sequence>MASLPYHYLASSEGTSFNSHSK</sequence>
<gene>
    <name evidence="1" type="ORF">CCACVL1_06632</name>
</gene>
<proteinExistence type="predicted"/>
<evidence type="ECO:0000313" key="2">
    <source>
        <dbReference type="Proteomes" id="UP000188268"/>
    </source>
</evidence>
<comment type="caution">
    <text evidence="1">The sequence shown here is derived from an EMBL/GenBank/DDBJ whole genome shotgun (WGS) entry which is preliminary data.</text>
</comment>
<dbReference type="EMBL" id="AWWV01008107">
    <property type="protein sequence ID" value="OMO93099.1"/>
    <property type="molecule type" value="Genomic_DNA"/>
</dbReference>